<organism evidence="1 2">
    <name type="scientific">Thalassiosira oceanica</name>
    <name type="common">Marine diatom</name>
    <dbReference type="NCBI Taxonomy" id="159749"/>
    <lineage>
        <taxon>Eukaryota</taxon>
        <taxon>Sar</taxon>
        <taxon>Stramenopiles</taxon>
        <taxon>Ochrophyta</taxon>
        <taxon>Bacillariophyta</taxon>
        <taxon>Coscinodiscophyceae</taxon>
        <taxon>Thalassiosirophycidae</taxon>
        <taxon>Thalassiosirales</taxon>
        <taxon>Thalassiosiraceae</taxon>
        <taxon>Thalassiosira</taxon>
    </lineage>
</organism>
<dbReference type="OrthoDB" id="10558727at2759"/>
<sequence>ERSGAQILHPSTAGVDTVDTDRFAAFASEKIVTMNMHNVGRGGVSSTGQTTLQSKTKRLTDIRRDYEDHLKTPQQRREEANESVQDLLRKMPGLAQYGSVLQSFSQPGEDECPHDKIHSVTFDYNDGKEVRPVTITSESCRHWRRATIHDAGSIVFLCNSLESDSKLRFGEFDDIDYETDEEFPDEQHPTAQVLTFGGTVETPWALDGKFEDILIVPEEILSGKAEAPPGKFFAGISKSGNIWSPAPAGQTWMAHPFLTNPRGMYLNDVAAYFTAKRIFACGMTNDVMMKSWLESGQFAYWDPVLKRFITEPERLRLEHWFHNGDGTPNQRYFYTQREMLDKYGGMSALPASVRRDSAEEVAVVNEVSVEEAVSRRVMEAAARGQVIDLSGEKLSAGKKRKTPF</sequence>
<keyword evidence="2" id="KW-1185">Reference proteome</keyword>
<reference evidence="1 2" key="1">
    <citation type="journal article" date="2012" name="Genome Biol.">
        <title>Genome and low-iron response of an oceanic diatom adapted to chronic iron limitation.</title>
        <authorList>
            <person name="Lommer M."/>
            <person name="Specht M."/>
            <person name="Roy A.S."/>
            <person name="Kraemer L."/>
            <person name="Andreson R."/>
            <person name="Gutowska M.A."/>
            <person name="Wolf J."/>
            <person name="Bergner S.V."/>
            <person name="Schilhabel M.B."/>
            <person name="Klostermeier U.C."/>
            <person name="Beiko R.G."/>
            <person name="Rosenstiel P."/>
            <person name="Hippler M."/>
            <person name="Laroche J."/>
        </authorList>
    </citation>
    <scope>NUCLEOTIDE SEQUENCE [LARGE SCALE GENOMIC DNA]</scope>
    <source>
        <strain evidence="1 2">CCMP1005</strain>
    </source>
</reference>
<comment type="caution">
    <text evidence="1">The sequence shown here is derived from an EMBL/GenBank/DDBJ whole genome shotgun (WGS) entry which is preliminary data.</text>
</comment>
<feature type="non-terminal residue" evidence="1">
    <location>
        <position position="1"/>
    </location>
</feature>
<dbReference type="Proteomes" id="UP000266841">
    <property type="component" value="Unassembled WGS sequence"/>
</dbReference>
<proteinExistence type="predicted"/>
<gene>
    <name evidence="1" type="ORF">THAOC_34816</name>
</gene>
<evidence type="ECO:0000313" key="2">
    <source>
        <dbReference type="Proteomes" id="UP000266841"/>
    </source>
</evidence>
<dbReference type="AlphaFoldDB" id="K0RIK3"/>
<dbReference type="EMBL" id="AGNL01047710">
    <property type="protein sequence ID" value="EJK46512.1"/>
    <property type="molecule type" value="Genomic_DNA"/>
</dbReference>
<protein>
    <submittedName>
        <fullName evidence="1">Uncharacterized protein</fullName>
    </submittedName>
</protein>
<name>K0RIK3_THAOC</name>
<accession>K0RIK3</accession>
<evidence type="ECO:0000313" key="1">
    <source>
        <dbReference type="EMBL" id="EJK46512.1"/>
    </source>
</evidence>